<protein>
    <submittedName>
        <fullName evidence="2">LigA</fullName>
    </submittedName>
</protein>
<accession>A0A0N4ZJH5</accession>
<dbReference type="Proteomes" id="UP000038045">
    <property type="component" value="Unplaced"/>
</dbReference>
<proteinExistence type="predicted"/>
<evidence type="ECO:0000313" key="1">
    <source>
        <dbReference type="Proteomes" id="UP000038045"/>
    </source>
</evidence>
<dbReference type="WBParaSite" id="PTRK_0000811600.1">
    <property type="protein sequence ID" value="PTRK_0000811600.1"/>
    <property type="gene ID" value="PTRK_0000811600"/>
</dbReference>
<dbReference type="AlphaFoldDB" id="A0A0N4ZJH5"/>
<reference evidence="2" key="1">
    <citation type="submission" date="2017-02" db="UniProtKB">
        <authorList>
            <consortium name="WormBaseParasite"/>
        </authorList>
    </citation>
    <scope>IDENTIFICATION</scope>
</reference>
<keyword evidence="1" id="KW-1185">Reference proteome</keyword>
<sequence>MSVCIPQNDRHLDLQVPVEAPCIGLQELGHHQGGVGHAGREAPLVVVPGQDAGQLAVDDLRLRQGGGRGGGDVVQVDRHQRIGGRGQDAAHRAVCGGQQGGVDFLNRHFATGDDLQVDDRDVRGRDADRRAVQLALQLRQDQAQGLGGAGRGRDHRQGGGAAAVQILVHRIQRRLVAGVGVDGGHVAALDAEQVVQHLGHRGQSVGRARAVGHDDVVGRQRLMVDLEDDGLVGVVGRGRDQHALGARLQVGRGLVLGGEDARAFQGDVHLQLGVRQVGRVALGRDLDLARADVDPVLAGRDGAGEAAVHRVIAEQVGVGLDRTQVVDRHDLDVLAAVLDDRAKDEAADAAEAVDGDANGHGEQSPEQGAVVIGALVGRSARGCNPVAVTRPVTRYDRV</sequence>
<name>A0A0N4ZJH5_PARTI</name>
<organism evidence="1 2">
    <name type="scientific">Parastrongyloides trichosuri</name>
    <name type="common">Possum-specific nematode worm</name>
    <dbReference type="NCBI Taxonomy" id="131310"/>
    <lineage>
        <taxon>Eukaryota</taxon>
        <taxon>Metazoa</taxon>
        <taxon>Ecdysozoa</taxon>
        <taxon>Nematoda</taxon>
        <taxon>Chromadorea</taxon>
        <taxon>Rhabditida</taxon>
        <taxon>Tylenchina</taxon>
        <taxon>Panagrolaimomorpha</taxon>
        <taxon>Strongyloidoidea</taxon>
        <taxon>Strongyloididae</taxon>
        <taxon>Parastrongyloides</taxon>
    </lineage>
</organism>
<evidence type="ECO:0000313" key="2">
    <source>
        <dbReference type="WBParaSite" id="PTRK_0000811600.1"/>
    </source>
</evidence>